<protein>
    <recommendedName>
        <fullName evidence="4">very-long-chain (3R)-3-hydroxyacyl-CoA dehydratase</fullName>
        <ecNumber evidence="4">4.2.1.134</ecNumber>
    </recommendedName>
</protein>
<evidence type="ECO:0000256" key="12">
    <source>
        <dbReference type="ARBA" id="ARBA00023239"/>
    </source>
</evidence>
<organism evidence="15 16">
    <name type="scientific">Zizania palustris</name>
    <name type="common">Northern wild rice</name>
    <dbReference type="NCBI Taxonomy" id="103762"/>
    <lineage>
        <taxon>Eukaryota</taxon>
        <taxon>Viridiplantae</taxon>
        <taxon>Streptophyta</taxon>
        <taxon>Embryophyta</taxon>
        <taxon>Tracheophyta</taxon>
        <taxon>Spermatophyta</taxon>
        <taxon>Magnoliopsida</taxon>
        <taxon>Liliopsida</taxon>
        <taxon>Poales</taxon>
        <taxon>Poaceae</taxon>
        <taxon>BOP clade</taxon>
        <taxon>Oryzoideae</taxon>
        <taxon>Oryzeae</taxon>
        <taxon>Zizaniinae</taxon>
        <taxon>Zizania</taxon>
    </lineage>
</organism>
<dbReference type="GO" id="GO:0042761">
    <property type="term" value="P:very long-chain fatty acid biosynthetic process"/>
    <property type="evidence" value="ECO:0007669"/>
    <property type="project" value="TreeGrafter"/>
</dbReference>
<dbReference type="GO" id="GO:0005789">
    <property type="term" value="C:endoplasmic reticulum membrane"/>
    <property type="evidence" value="ECO:0007669"/>
    <property type="project" value="TreeGrafter"/>
</dbReference>
<dbReference type="GO" id="GO:0030148">
    <property type="term" value="P:sphingolipid biosynthetic process"/>
    <property type="evidence" value="ECO:0007669"/>
    <property type="project" value="TreeGrafter"/>
</dbReference>
<dbReference type="Proteomes" id="UP000729402">
    <property type="component" value="Unassembled WGS sequence"/>
</dbReference>
<keyword evidence="8 14" id="KW-1133">Transmembrane helix</keyword>
<keyword evidence="12" id="KW-0456">Lyase</keyword>
<feature type="transmembrane region" description="Helical" evidence="14">
    <location>
        <begin position="41"/>
        <end position="62"/>
    </location>
</feature>
<dbReference type="PANTHER" id="PTHR11035">
    <property type="entry name" value="VERY-LONG-CHAIN (3R)-3-HYDROXYACYL-COA DEHYDRATASE"/>
    <property type="match status" value="1"/>
</dbReference>
<dbReference type="EMBL" id="JAAALK010000288">
    <property type="protein sequence ID" value="KAG8053443.1"/>
    <property type="molecule type" value="Genomic_DNA"/>
</dbReference>
<comment type="subcellular location">
    <subcellularLocation>
        <location evidence="1">Membrane</location>
        <topology evidence="1">Multi-pass membrane protein</topology>
    </subcellularLocation>
</comment>
<comment type="caution">
    <text evidence="15">The sequence shown here is derived from an EMBL/GenBank/DDBJ whole genome shotgun (WGS) entry which is preliminary data.</text>
</comment>
<sequence length="100" mass="11218">MHVHQLSEELGILVKFLPCSSSQNSEMADIGSVVRRLYLSVYNWAVFFGWAQVLYYLTLALLESGHEAIYAAVERPLQFAQTAAFMEILHSATGKKSYSS</sequence>
<evidence type="ECO:0000256" key="7">
    <source>
        <dbReference type="ARBA" id="ARBA00022832"/>
    </source>
</evidence>
<dbReference type="GO" id="GO:0102158">
    <property type="term" value="F:very-long-chain (3R)-3-hydroxyacyl-CoA dehydratase activity"/>
    <property type="evidence" value="ECO:0007669"/>
    <property type="project" value="UniProtKB-EC"/>
</dbReference>
<dbReference type="EC" id="4.2.1.134" evidence="4"/>
<dbReference type="InterPro" id="IPR007482">
    <property type="entry name" value="Tyr_Pase-like_PTPLA"/>
</dbReference>
<dbReference type="AlphaFoldDB" id="A0A8J5RNQ7"/>
<dbReference type="OrthoDB" id="46988at2759"/>
<keyword evidence="16" id="KW-1185">Reference proteome</keyword>
<dbReference type="PANTHER" id="PTHR11035:SF3">
    <property type="entry name" value="VERY-LONG-CHAIN (3R)-3-HYDROXYACYL-COA DEHYDRATASE"/>
    <property type="match status" value="1"/>
</dbReference>
<reference evidence="15" key="1">
    <citation type="journal article" date="2021" name="bioRxiv">
        <title>Whole Genome Assembly and Annotation of Northern Wild Rice, Zizania palustris L., Supports a Whole Genome Duplication in the Zizania Genus.</title>
        <authorList>
            <person name="Haas M."/>
            <person name="Kono T."/>
            <person name="Macchietto M."/>
            <person name="Millas R."/>
            <person name="McGilp L."/>
            <person name="Shao M."/>
            <person name="Duquette J."/>
            <person name="Hirsch C.N."/>
            <person name="Kimball J."/>
        </authorList>
    </citation>
    <scope>NUCLEOTIDE SEQUENCE</scope>
    <source>
        <tissue evidence="15">Fresh leaf tissue</tissue>
    </source>
</reference>
<accession>A0A8J5RNQ7</accession>
<keyword evidence="6 14" id="KW-0812">Transmembrane</keyword>
<dbReference type="UniPathway" id="UPA00094"/>
<comment type="catalytic activity">
    <reaction evidence="13">
        <text>a very-long-chain (3R)-3-hydroxyacyl-CoA = a very-long-chain (2E)-enoyl-CoA + H2O</text>
        <dbReference type="Rhea" id="RHEA:45812"/>
        <dbReference type="ChEBI" id="CHEBI:15377"/>
        <dbReference type="ChEBI" id="CHEBI:83728"/>
        <dbReference type="ChEBI" id="CHEBI:85440"/>
        <dbReference type="EC" id="4.2.1.134"/>
    </reaction>
</comment>
<comment type="pathway">
    <text evidence="2">Lipid metabolism; fatty acid biosynthesis.</text>
</comment>
<evidence type="ECO:0000256" key="11">
    <source>
        <dbReference type="ARBA" id="ARBA00023160"/>
    </source>
</evidence>
<comment type="similarity">
    <text evidence="3">Belongs to the very long-chain fatty acids dehydratase HACD family.</text>
</comment>
<reference evidence="15" key="2">
    <citation type="submission" date="2021-02" db="EMBL/GenBank/DDBJ databases">
        <authorList>
            <person name="Kimball J.A."/>
            <person name="Haas M.W."/>
            <person name="Macchietto M."/>
            <person name="Kono T."/>
            <person name="Duquette J."/>
            <person name="Shao M."/>
        </authorList>
    </citation>
    <scope>NUCLEOTIDE SEQUENCE</scope>
    <source>
        <tissue evidence="15">Fresh leaf tissue</tissue>
    </source>
</reference>
<name>A0A8J5RNQ7_ZIZPA</name>
<evidence type="ECO:0000313" key="15">
    <source>
        <dbReference type="EMBL" id="KAG8053443.1"/>
    </source>
</evidence>
<evidence type="ECO:0000313" key="16">
    <source>
        <dbReference type="Proteomes" id="UP000729402"/>
    </source>
</evidence>
<keyword evidence="5" id="KW-0444">Lipid biosynthesis</keyword>
<evidence type="ECO:0000256" key="2">
    <source>
        <dbReference type="ARBA" id="ARBA00005194"/>
    </source>
</evidence>
<evidence type="ECO:0000256" key="8">
    <source>
        <dbReference type="ARBA" id="ARBA00022989"/>
    </source>
</evidence>
<dbReference type="GO" id="GO:0030497">
    <property type="term" value="P:fatty acid elongation"/>
    <property type="evidence" value="ECO:0007669"/>
    <property type="project" value="TreeGrafter"/>
</dbReference>
<evidence type="ECO:0000256" key="3">
    <source>
        <dbReference type="ARBA" id="ARBA00007811"/>
    </source>
</evidence>
<keyword evidence="9" id="KW-0443">Lipid metabolism</keyword>
<keyword evidence="7" id="KW-0276">Fatty acid metabolism</keyword>
<evidence type="ECO:0000256" key="5">
    <source>
        <dbReference type="ARBA" id="ARBA00022516"/>
    </source>
</evidence>
<evidence type="ECO:0000256" key="4">
    <source>
        <dbReference type="ARBA" id="ARBA00013122"/>
    </source>
</evidence>
<evidence type="ECO:0000256" key="6">
    <source>
        <dbReference type="ARBA" id="ARBA00022692"/>
    </source>
</evidence>
<proteinExistence type="inferred from homology"/>
<evidence type="ECO:0000256" key="9">
    <source>
        <dbReference type="ARBA" id="ARBA00023098"/>
    </source>
</evidence>
<keyword evidence="11" id="KW-0275">Fatty acid biosynthesis</keyword>
<gene>
    <name evidence="15" type="ORF">GUJ93_ZPchr0001g29828</name>
</gene>
<evidence type="ECO:0000256" key="10">
    <source>
        <dbReference type="ARBA" id="ARBA00023136"/>
    </source>
</evidence>
<keyword evidence="10 14" id="KW-0472">Membrane</keyword>
<evidence type="ECO:0000256" key="1">
    <source>
        <dbReference type="ARBA" id="ARBA00004141"/>
    </source>
</evidence>
<evidence type="ECO:0000256" key="14">
    <source>
        <dbReference type="SAM" id="Phobius"/>
    </source>
</evidence>
<evidence type="ECO:0000256" key="13">
    <source>
        <dbReference type="ARBA" id="ARBA00036671"/>
    </source>
</evidence>